<evidence type="ECO:0000256" key="3">
    <source>
        <dbReference type="ARBA" id="ARBA00022448"/>
    </source>
</evidence>
<comment type="subcellular location">
    <subcellularLocation>
        <location evidence="1">Cell membrane</location>
        <topology evidence="1">Multi-pass membrane protein</topology>
    </subcellularLocation>
</comment>
<reference evidence="9 10" key="1">
    <citation type="submission" date="2019-12" db="EMBL/GenBank/DDBJ databases">
        <authorList>
            <person name="Yuan C.-G."/>
        </authorList>
    </citation>
    <scope>NUCLEOTIDE SEQUENCE [LARGE SCALE GENOMIC DNA]</scope>
    <source>
        <strain evidence="9 10">KCTC 23863</strain>
    </source>
</reference>
<protein>
    <submittedName>
        <fullName evidence="9">AEC family transporter</fullName>
    </submittedName>
</protein>
<evidence type="ECO:0000256" key="6">
    <source>
        <dbReference type="ARBA" id="ARBA00022989"/>
    </source>
</evidence>
<dbReference type="Gene3D" id="1.20.1530.20">
    <property type="match status" value="1"/>
</dbReference>
<dbReference type="InterPro" id="IPR038770">
    <property type="entry name" value="Na+/solute_symporter_sf"/>
</dbReference>
<proteinExistence type="inferred from homology"/>
<dbReference type="PANTHER" id="PTHR36838:SF4">
    <property type="entry name" value="AUXIN EFFLUX CARRIER FAMILY PROTEIN"/>
    <property type="match status" value="1"/>
</dbReference>
<dbReference type="Pfam" id="PF03547">
    <property type="entry name" value="Mem_trans"/>
    <property type="match status" value="1"/>
</dbReference>
<keyword evidence="5 8" id="KW-0812">Transmembrane</keyword>
<dbReference type="InterPro" id="IPR004776">
    <property type="entry name" value="Mem_transp_PIN-like"/>
</dbReference>
<feature type="transmembrane region" description="Helical" evidence="8">
    <location>
        <begin position="161"/>
        <end position="186"/>
    </location>
</feature>
<evidence type="ECO:0000256" key="4">
    <source>
        <dbReference type="ARBA" id="ARBA00022475"/>
    </source>
</evidence>
<keyword evidence="4" id="KW-1003">Cell membrane</keyword>
<evidence type="ECO:0000256" key="2">
    <source>
        <dbReference type="ARBA" id="ARBA00010145"/>
    </source>
</evidence>
<reference evidence="9 10" key="2">
    <citation type="submission" date="2020-01" db="EMBL/GenBank/DDBJ databases">
        <title>Microvirga sp. nov., an arsenate reduction bacterium isolated from Tibet hotspring sediments.</title>
        <authorList>
            <person name="Xian W.-D."/>
            <person name="Li W.-J."/>
        </authorList>
    </citation>
    <scope>NUCLEOTIDE SEQUENCE [LARGE SCALE GENOMIC DNA]</scope>
    <source>
        <strain evidence="9 10">KCTC 23863</strain>
    </source>
</reference>
<keyword evidence="10" id="KW-1185">Reference proteome</keyword>
<dbReference type="AlphaFoldDB" id="A0A7X3SNB9"/>
<feature type="transmembrane region" description="Helical" evidence="8">
    <location>
        <begin position="198"/>
        <end position="217"/>
    </location>
</feature>
<comment type="caution">
    <text evidence="9">The sequence shown here is derived from an EMBL/GenBank/DDBJ whole genome shotgun (WGS) entry which is preliminary data.</text>
</comment>
<evidence type="ECO:0000313" key="10">
    <source>
        <dbReference type="Proteomes" id="UP000436483"/>
    </source>
</evidence>
<dbReference type="GO" id="GO:0055085">
    <property type="term" value="P:transmembrane transport"/>
    <property type="evidence" value="ECO:0007669"/>
    <property type="project" value="InterPro"/>
</dbReference>
<gene>
    <name evidence="9" type="ORF">GR328_06255</name>
</gene>
<evidence type="ECO:0000256" key="1">
    <source>
        <dbReference type="ARBA" id="ARBA00004651"/>
    </source>
</evidence>
<evidence type="ECO:0000256" key="7">
    <source>
        <dbReference type="ARBA" id="ARBA00023136"/>
    </source>
</evidence>
<sequence>MSAVFASLIPTFLIIATGWLCRATGFVNEQQWAGLERATYVIFFPALIIDTLARADLGSVPVLGVGAALVGSILLMASLMLVLRPLLERHAGIDGPSFTSIFQGATRWNTFVALSVAGSLFGQRGIALIAVAIAAMVPLLNLLAVYVFIRFAGRPRQSPWAILRSFATNPFIWSCAVGLTLNLLAPPLPKPVTAYIDLMGRASLAAGLLIVGAGLDIRRLARPGLPHALATGCKLALMPVTAVTFARYGGVSGNDLLVTIIAASVPSAAAGYVLARQMGGNAPLMAEILTLQTLLALGSMPIMISLLG</sequence>
<organism evidence="9 10">
    <name type="scientific">Microvirga makkahensis</name>
    <dbReference type="NCBI Taxonomy" id="1128670"/>
    <lineage>
        <taxon>Bacteria</taxon>
        <taxon>Pseudomonadati</taxon>
        <taxon>Pseudomonadota</taxon>
        <taxon>Alphaproteobacteria</taxon>
        <taxon>Hyphomicrobiales</taxon>
        <taxon>Methylobacteriaceae</taxon>
        <taxon>Microvirga</taxon>
    </lineage>
</organism>
<comment type="similarity">
    <text evidence="2">Belongs to the auxin efflux carrier (TC 2.A.69) family.</text>
</comment>
<feature type="transmembrane region" description="Helical" evidence="8">
    <location>
        <begin position="256"/>
        <end position="275"/>
    </location>
</feature>
<dbReference type="Proteomes" id="UP000436483">
    <property type="component" value="Unassembled WGS sequence"/>
</dbReference>
<dbReference type="PANTHER" id="PTHR36838">
    <property type="entry name" value="AUXIN EFFLUX CARRIER FAMILY PROTEIN"/>
    <property type="match status" value="1"/>
</dbReference>
<keyword evidence="6 8" id="KW-1133">Transmembrane helix</keyword>
<evidence type="ECO:0000256" key="8">
    <source>
        <dbReference type="SAM" id="Phobius"/>
    </source>
</evidence>
<dbReference type="EMBL" id="WURB01000003">
    <property type="protein sequence ID" value="MXQ11060.1"/>
    <property type="molecule type" value="Genomic_DNA"/>
</dbReference>
<feature type="transmembrane region" description="Helical" evidence="8">
    <location>
        <begin position="126"/>
        <end position="149"/>
    </location>
</feature>
<dbReference type="GO" id="GO:0005886">
    <property type="term" value="C:plasma membrane"/>
    <property type="evidence" value="ECO:0007669"/>
    <property type="project" value="UniProtKB-SubCell"/>
</dbReference>
<feature type="transmembrane region" description="Helical" evidence="8">
    <location>
        <begin position="62"/>
        <end position="83"/>
    </location>
</feature>
<evidence type="ECO:0000313" key="9">
    <source>
        <dbReference type="EMBL" id="MXQ11060.1"/>
    </source>
</evidence>
<name>A0A7X3SNB9_9HYPH</name>
<dbReference type="OrthoDB" id="9805563at2"/>
<dbReference type="RefSeq" id="WP_160883656.1">
    <property type="nucleotide sequence ID" value="NZ_WURB01000003.1"/>
</dbReference>
<keyword evidence="7 8" id="KW-0472">Membrane</keyword>
<evidence type="ECO:0000256" key="5">
    <source>
        <dbReference type="ARBA" id="ARBA00022692"/>
    </source>
</evidence>
<feature type="transmembrane region" description="Helical" evidence="8">
    <location>
        <begin position="287"/>
        <end position="307"/>
    </location>
</feature>
<feature type="transmembrane region" description="Helical" evidence="8">
    <location>
        <begin position="229"/>
        <end position="250"/>
    </location>
</feature>
<keyword evidence="3" id="KW-0813">Transport</keyword>
<accession>A0A7X3SNB9</accession>